<feature type="compositionally biased region" description="Polar residues" evidence="1">
    <location>
        <begin position="86"/>
        <end position="95"/>
    </location>
</feature>
<dbReference type="Proteomes" id="UP000887540">
    <property type="component" value="Unplaced"/>
</dbReference>
<evidence type="ECO:0000313" key="3">
    <source>
        <dbReference type="WBParaSite" id="ACRNAN_scaffold1442.g14238.t1"/>
    </source>
</evidence>
<dbReference type="AlphaFoldDB" id="A0A914CTH5"/>
<feature type="region of interest" description="Disordered" evidence="1">
    <location>
        <begin position="69"/>
        <end position="95"/>
    </location>
</feature>
<proteinExistence type="predicted"/>
<protein>
    <submittedName>
        <fullName evidence="3">Uncharacterized protein</fullName>
    </submittedName>
</protein>
<evidence type="ECO:0000256" key="1">
    <source>
        <dbReference type="SAM" id="MobiDB-lite"/>
    </source>
</evidence>
<evidence type="ECO:0000313" key="2">
    <source>
        <dbReference type="Proteomes" id="UP000887540"/>
    </source>
</evidence>
<reference evidence="3" key="1">
    <citation type="submission" date="2022-11" db="UniProtKB">
        <authorList>
            <consortium name="WormBaseParasite"/>
        </authorList>
    </citation>
    <scope>IDENTIFICATION</scope>
</reference>
<feature type="compositionally biased region" description="Polar residues" evidence="1">
    <location>
        <begin position="160"/>
        <end position="175"/>
    </location>
</feature>
<organism evidence="2 3">
    <name type="scientific">Acrobeloides nanus</name>
    <dbReference type="NCBI Taxonomy" id="290746"/>
    <lineage>
        <taxon>Eukaryota</taxon>
        <taxon>Metazoa</taxon>
        <taxon>Ecdysozoa</taxon>
        <taxon>Nematoda</taxon>
        <taxon>Chromadorea</taxon>
        <taxon>Rhabditida</taxon>
        <taxon>Tylenchina</taxon>
        <taxon>Cephalobomorpha</taxon>
        <taxon>Cephaloboidea</taxon>
        <taxon>Cephalobidae</taxon>
        <taxon>Acrobeloides</taxon>
    </lineage>
</organism>
<accession>A0A914CTH5</accession>
<feature type="region of interest" description="Disordered" evidence="1">
    <location>
        <begin position="154"/>
        <end position="180"/>
    </location>
</feature>
<feature type="region of interest" description="Disordered" evidence="1">
    <location>
        <begin position="1"/>
        <end position="31"/>
    </location>
</feature>
<dbReference type="WBParaSite" id="ACRNAN_scaffold1442.g14238.t1">
    <property type="protein sequence ID" value="ACRNAN_scaffold1442.g14238.t1"/>
    <property type="gene ID" value="ACRNAN_scaffold1442.g14238"/>
</dbReference>
<sequence length="450" mass="49185">MNDTSTSSTAQNFFETSQNPHDTHSDQNASTSNAIETTEQLYPTNLIPSVGSAWVAQFMETVANNTSIQSAQENGPHDNYEELNGAGQNLESSDGNSNLTAAGFIGNGLHPNLARENHEDILDVTNTAETTQESNLTEMVQNGIRISPMQNGVAPIPHSLSANGPTGSRPNSLQEDQPPKLEISTVGSPIVFGANGHGNGSPHAEDERVIERCDVLQHPVPTSVWQQVDPQLTKQDLVPDVVDAPSTSVSTPTQMSIPPVSLPVPAPSIPNSPSLVTAFSSSIFDFVRNAPPQISSNPDQFAQAMCQWQWYTIDGVQLPIVLRDGAQLIAVQIAHMKLLSKFPAQIPPEIQKRHVMVSIKVTPTEAWILNIVNATVSNFELGCYVFTTNDDMVDVMAVEKYYWVVKKYHLQNLRTFYESEIHNVKQDNWTLRAALIALRGAVENSIEVCK</sequence>
<name>A0A914CTH5_9BILA</name>
<keyword evidence="2" id="KW-1185">Reference proteome</keyword>